<dbReference type="InterPro" id="IPR051609">
    <property type="entry name" value="NmrA/Isoflavone_reductase-like"/>
</dbReference>
<dbReference type="Pfam" id="PF05368">
    <property type="entry name" value="NmrA"/>
    <property type="match status" value="1"/>
</dbReference>
<protein>
    <submittedName>
        <fullName evidence="4">NmrA family protein</fullName>
    </submittedName>
</protein>
<name>A0A3D8LA89_9BACT</name>
<dbReference type="InterPro" id="IPR008030">
    <property type="entry name" value="NmrA-like"/>
</dbReference>
<proteinExistence type="predicted"/>
<keyword evidence="5" id="KW-1185">Reference proteome</keyword>
<dbReference type="SUPFAM" id="SSF51735">
    <property type="entry name" value="NAD(P)-binding Rossmann-fold domains"/>
    <property type="match status" value="1"/>
</dbReference>
<comment type="caution">
    <text evidence="4">The sequence shown here is derived from an EMBL/GenBank/DDBJ whole genome shotgun (WGS) entry which is preliminary data.</text>
</comment>
<gene>
    <name evidence="4" type="ORF">DXT99_15750</name>
</gene>
<dbReference type="EMBL" id="QRGR01000017">
    <property type="protein sequence ID" value="RDV14244.1"/>
    <property type="molecule type" value="Genomic_DNA"/>
</dbReference>
<dbReference type="GO" id="GO:0016491">
    <property type="term" value="F:oxidoreductase activity"/>
    <property type="evidence" value="ECO:0007669"/>
    <property type="project" value="UniProtKB-KW"/>
</dbReference>
<sequence>MSFKKNTDPDNATIILAGATGDLGGRIARSLLHRGANVRAIVRPGSASEKLTALRREGVSIVEADFKSVSELSKACAGGACVVSALSGLQEVILEAQRVLLHAAIEAGVPRFIPSDFAIDFTKTPRGSNRNLDLRQEFHERLDKAPIAATSIFNGMFTHLLAGEAPLILFPLNRVIYWSDADQPLDFTTVENTAAFTAAAALDPSTPRHLRIAGDTVSARKLKEIASEVTGQEFRLFHVGGLRTLDNMIKVTRTIMPKSDAVFPPWQGMQYLRNMFSGNGKLEPLDNSRYPDIEWTPVRVVLAAR</sequence>
<keyword evidence="1" id="KW-0521">NADP</keyword>
<dbReference type="Proteomes" id="UP000256708">
    <property type="component" value="Unassembled WGS sequence"/>
</dbReference>
<evidence type="ECO:0000256" key="2">
    <source>
        <dbReference type="ARBA" id="ARBA00023002"/>
    </source>
</evidence>
<dbReference type="InterPro" id="IPR036291">
    <property type="entry name" value="NAD(P)-bd_dom_sf"/>
</dbReference>
<dbReference type="Gene3D" id="3.90.25.10">
    <property type="entry name" value="UDP-galactose 4-epimerase, domain 1"/>
    <property type="match status" value="1"/>
</dbReference>
<dbReference type="PANTHER" id="PTHR47706:SF1">
    <property type="entry name" value="CIPA-LIKE, PUTATIVE (AFU_ORTHOLOGUE AFUA_1G12460)-RELATED"/>
    <property type="match status" value="1"/>
</dbReference>
<evidence type="ECO:0000313" key="4">
    <source>
        <dbReference type="EMBL" id="RDV14244.1"/>
    </source>
</evidence>
<evidence type="ECO:0000259" key="3">
    <source>
        <dbReference type="Pfam" id="PF05368"/>
    </source>
</evidence>
<evidence type="ECO:0000256" key="1">
    <source>
        <dbReference type="ARBA" id="ARBA00022857"/>
    </source>
</evidence>
<feature type="domain" description="NmrA-like" evidence="3">
    <location>
        <begin position="11"/>
        <end position="256"/>
    </location>
</feature>
<reference evidence="5" key="1">
    <citation type="submission" date="2018-08" db="EMBL/GenBank/DDBJ databases">
        <authorList>
            <person name="Liu Z.-W."/>
            <person name="Du Z.-J."/>
        </authorList>
    </citation>
    <scope>NUCLEOTIDE SEQUENCE [LARGE SCALE GENOMIC DNA]</scope>
    <source>
        <strain evidence="5">H4X</strain>
    </source>
</reference>
<accession>A0A3D8LA89</accession>
<organism evidence="4 5">
    <name type="scientific">Pontibacter diazotrophicus</name>
    <dbReference type="NCBI Taxonomy" id="1400979"/>
    <lineage>
        <taxon>Bacteria</taxon>
        <taxon>Pseudomonadati</taxon>
        <taxon>Bacteroidota</taxon>
        <taxon>Cytophagia</taxon>
        <taxon>Cytophagales</taxon>
        <taxon>Hymenobacteraceae</taxon>
        <taxon>Pontibacter</taxon>
    </lineage>
</organism>
<dbReference type="RefSeq" id="WP_115566535.1">
    <property type="nucleotide sequence ID" value="NZ_QRGR01000017.1"/>
</dbReference>
<dbReference type="OrthoDB" id="319724at2"/>
<evidence type="ECO:0000313" key="5">
    <source>
        <dbReference type="Proteomes" id="UP000256708"/>
    </source>
</evidence>
<dbReference type="PANTHER" id="PTHR47706">
    <property type="entry name" value="NMRA-LIKE FAMILY PROTEIN"/>
    <property type="match status" value="1"/>
</dbReference>
<dbReference type="AlphaFoldDB" id="A0A3D8LA89"/>
<keyword evidence="2" id="KW-0560">Oxidoreductase</keyword>
<dbReference type="Gene3D" id="3.40.50.720">
    <property type="entry name" value="NAD(P)-binding Rossmann-like Domain"/>
    <property type="match status" value="1"/>
</dbReference>